<dbReference type="SUPFAM" id="SSF54106">
    <property type="entry name" value="LysM domain"/>
    <property type="match status" value="1"/>
</dbReference>
<gene>
    <name evidence="4" type="ORF">FKV25_08185</name>
</gene>
<organism evidence="4 5">
    <name type="scientific">Marilutibacter aestuarii</name>
    <dbReference type="NCBI Taxonomy" id="1706195"/>
    <lineage>
        <taxon>Bacteria</taxon>
        <taxon>Pseudomonadati</taxon>
        <taxon>Pseudomonadota</taxon>
        <taxon>Gammaproteobacteria</taxon>
        <taxon>Lysobacterales</taxon>
        <taxon>Lysobacteraceae</taxon>
        <taxon>Marilutibacter</taxon>
    </lineage>
</organism>
<dbReference type="InterPro" id="IPR023346">
    <property type="entry name" value="Lysozyme-like_dom_sf"/>
</dbReference>
<dbReference type="EMBL" id="VICE01000076">
    <property type="protein sequence ID" value="TQD45440.1"/>
    <property type="molecule type" value="Genomic_DNA"/>
</dbReference>
<dbReference type="PANTHER" id="PTHR37423:SF2">
    <property type="entry name" value="MEMBRANE-BOUND LYTIC MUREIN TRANSGLYCOSYLASE C"/>
    <property type="match status" value="1"/>
</dbReference>
<dbReference type="Gene3D" id="1.10.530.10">
    <property type="match status" value="1"/>
</dbReference>
<keyword evidence="2" id="KW-0732">Signal</keyword>
<comment type="similarity">
    <text evidence="1">Belongs to the transglycosylase Slt family.</text>
</comment>
<feature type="chain" id="PRO_5021469344" evidence="2">
    <location>
        <begin position="32"/>
        <end position="509"/>
    </location>
</feature>
<sequence>MPVFARVSPLALGLSCPLALLLSWAPFDASALSRRDQAAVDVLNQRMAAAEAQYREGLVKTANADPEGVKMGDAALEDMEDVLAACVKQRGCSPTTLLATYKRLLKHDLDDADPFADAVDPSDVDPDHVDLAEGESDPLAADVPEAARAAALLNDRRHRFDDMVKYNPAVQAGIRRWLTDMRPSLMNSYENYQYLRHLMWPQYERAGLPEALLFGIMAKESNGKVHARSRAGAAGPMQFMYATGKRFGLGEDSTGFDTRYDPYSASQASVGYLNERMRELNSNIEMALAAYNGGEGRARRVHREHLGKDFWDESVYNEFPAETRDYVPMVIAAAWLFLHPKQYGIEFPKVDARRATLVLEQPASIYELTICLGNGGTRDGYMRVLRNLNPRYQADSLLPAGTRLDATTRMVGLYNRWCTRGARAELARTLVSSDPDSAIVRSRPALTPAAPVPVAGTPREYRVKAGETLTSIARKFQCGTGQLARANNISAPRYTIRPGQRLSLEGCQN</sequence>
<dbReference type="Proteomes" id="UP000318212">
    <property type="component" value="Unassembled WGS sequence"/>
</dbReference>
<feature type="domain" description="LysM" evidence="3">
    <location>
        <begin position="459"/>
        <end position="504"/>
    </location>
</feature>
<dbReference type="PROSITE" id="PS51782">
    <property type="entry name" value="LYSM"/>
    <property type="match status" value="1"/>
</dbReference>
<dbReference type="Pfam" id="PF01464">
    <property type="entry name" value="SLT"/>
    <property type="match status" value="1"/>
</dbReference>
<dbReference type="CDD" id="cd00118">
    <property type="entry name" value="LysM"/>
    <property type="match status" value="1"/>
</dbReference>
<evidence type="ECO:0000313" key="4">
    <source>
        <dbReference type="EMBL" id="TQD45440.1"/>
    </source>
</evidence>
<reference evidence="4 5" key="1">
    <citation type="submission" date="2019-06" db="EMBL/GenBank/DDBJ databases">
        <title>Lysobacter alkalisoli sp. nov. isolated from saline soil.</title>
        <authorList>
            <person name="Sun J.-Q."/>
            <person name="Xu L."/>
        </authorList>
    </citation>
    <scope>NUCLEOTIDE SEQUENCE [LARGE SCALE GENOMIC DNA]</scope>
    <source>
        <strain evidence="4 5">JCM 31130</strain>
    </source>
</reference>
<comment type="caution">
    <text evidence="4">The sequence shown here is derived from an EMBL/GenBank/DDBJ whole genome shotgun (WGS) entry which is preliminary data.</text>
</comment>
<dbReference type="PANTHER" id="PTHR37423">
    <property type="entry name" value="SOLUBLE LYTIC MUREIN TRANSGLYCOSYLASE-RELATED"/>
    <property type="match status" value="1"/>
</dbReference>
<dbReference type="InterPro" id="IPR018392">
    <property type="entry name" value="LysM"/>
</dbReference>
<proteinExistence type="inferred from homology"/>
<dbReference type="SMART" id="SM00257">
    <property type="entry name" value="LysM"/>
    <property type="match status" value="1"/>
</dbReference>
<dbReference type="AlphaFoldDB" id="A0A508A6B3"/>
<name>A0A508A6B3_9GAMM</name>
<protein>
    <submittedName>
        <fullName evidence="4">LysM peptidoglycan-binding domain-containing protein</fullName>
    </submittedName>
</protein>
<keyword evidence="5" id="KW-1185">Reference proteome</keyword>
<evidence type="ECO:0000256" key="2">
    <source>
        <dbReference type="SAM" id="SignalP"/>
    </source>
</evidence>
<dbReference type="InterPro" id="IPR036779">
    <property type="entry name" value="LysM_dom_sf"/>
</dbReference>
<dbReference type="OrthoDB" id="9815002at2"/>
<evidence type="ECO:0000256" key="1">
    <source>
        <dbReference type="ARBA" id="ARBA00007734"/>
    </source>
</evidence>
<accession>A0A508A6B3</accession>
<evidence type="ECO:0000313" key="5">
    <source>
        <dbReference type="Proteomes" id="UP000318212"/>
    </source>
</evidence>
<dbReference type="InterPro" id="IPR008258">
    <property type="entry name" value="Transglycosylase_SLT_dom_1"/>
</dbReference>
<dbReference type="SUPFAM" id="SSF53955">
    <property type="entry name" value="Lysozyme-like"/>
    <property type="match status" value="1"/>
</dbReference>
<dbReference type="Gene3D" id="3.10.350.10">
    <property type="entry name" value="LysM domain"/>
    <property type="match status" value="1"/>
</dbReference>
<dbReference type="Pfam" id="PF01476">
    <property type="entry name" value="LysM"/>
    <property type="match status" value="1"/>
</dbReference>
<evidence type="ECO:0000259" key="3">
    <source>
        <dbReference type="PROSITE" id="PS51782"/>
    </source>
</evidence>
<feature type="signal peptide" evidence="2">
    <location>
        <begin position="1"/>
        <end position="31"/>
    </location>
</feature>
<dbReference type="RefSeq" id="WP_141518305.1">
    <property type="nucleotide sequence ID" value="NZ_VICE01000076.1"/>
</dbReference>